<proteinExistence type="predicted"/>
<dbReference type="Pfam" id="PF00296">
    <property type="entry name" value="Bac_luciferase"/>
    <property type="match status" value="1"/>
</dbReference>
<dbReference type="EC" id="1.-.-.-" evidence="3"/>
<dbReference type="EMBL" id="JABBFR010000014">
    <property type="protein sequence ID" value="MBT0724933.1"/>
    <property type="molecule type" value="Genomic_DNA"/>
</dbReference>
<dbReference type="GO" id="GO:0016491">
    <property type="term" value="F:oxidoreductase activity"/>
    <property type="evidence" value="ECO:0007669"/>
    <property type="project" value="UniProtKB-KW"/>
</dbReference>
<keyword evidence="4" id="KW-1185">Reference proteome</keyword>
<dbReference type="InterPro" id="IPR011251">
    <property type="entry name" value="Luciferase-like_dom"/>
</dbReference>
<evidence type="ECO:0000313" key="4">
    <source>
        <dbReference type="Proteomes" id="UP000790096"/>
    </source>
</evidence>
<comment type="similarity">
    <text evidence="1">To bacterial alkanal monooxygenase alpha and beta chains.</text>
</comment>
<evidence type="ECO:0000313" key="3">
    <source>
        <dbReference type="EMBL" id="MBT0724933.1"/>
    </source>
</evidence>
<evidence type="ECO:0000259" key="2">
    <source>
        <dbReference type="Pfam" id="PF00296"/>
    </source>
</evidence>
<dbReference type="Gene3D" id="3.20.20.30">
    <property type="entry name" value="Luciferase-like domain"/>
    <property type="match status" value="1"/>
</dbReference>
<dbReference type="NCBIfam" id="TIGR03558">
    <property type="entry name" value="oxido_grp_1"/>
    <property type="match status" value="1"/>
</dbReference>
<feature type="domain" description="Luciferase-like" evidence="2">
    <location>
        <begin position="12"/>
        <end position="108"/>
    </location>
</feature>
<name>A0ABS5T1Q1_9GAMM</name>
<gene>
    <name evidence="3" type="ORF">HH682_10970</name>
</gene>
<dbReference type="InterPro" id="IPR050766">
    <property type="entry name" value="Bact_Lucif_Oxidored"/>
</dbReference>
<dbReference type="InterPro" id="IPR019949">
    <property type="entry name" value="CmoO-like"/>
</dbReference>
<dbReference type="InterPro" id="IPR036661">
    <property type="entry name" value="Luciferase-like_sf"/>
</dbReference>
<accession>A0ABS5T1Q1</accession>
<dbReference type="PANTHER" id="PTHR30137">
    <property type="entry name" value="LUCIFERASE-LIKE MONOOXYGENASE"/>
    <property type="match status" value="1"/>
</dbReference>
<organism evidence="3 4">
    <name type="scientific">Rosenbergiella gaditana</name>
    <dbReference type="NCBI Taxonomy" id="2726987"/>
    <lineage>
        <taxon>Bacteria</taxon>
        <taxon>Pseudomonadati</taxon>
        <taxon>Pseudomonadota</taxon>
        <taxon>Gammaproteobacteria</taxon>
        <taxon>Enterobacterales</taxon>
        <taxon>Erwiniaceae</taxon>
        <taxon>Rosenbergiella</taxon>
    </lineage>
</organism>
<dbReference type="SUPFAM" id="SSF51679">
    <property type="entry name" value="Bacterial luciferase-like"/>
    <property type="match status" value="1"/>
</dbReference>
<keyword evidence="3" id="KW-0560">Oxidoreductase</keyword>
<protein>
    <submittedName>
        <fullName evidence="3">MsnO8 family LLM class oxidoreductase</fullName>
        <ecNumber evidence="3">1.-.-.-</ecNumber>
    </submittedName>
</protein>
<dbReference type="PANTHER" id="PTHR30137:SF20">
    <property type="entry name" value="N-ACETYL-S-ALKYLCYSTEINE MONOOXYGENASE"/>
    <property type="match status" value="1"/>
</dbReference>
<evidence type="ECO:0000256" key="1">
    <source>
        <dbReference type="ARBA" id="ARBA00007789"/>
    </source>
</evidence>
<comment type="caution">
    <text evidence="3">The sequence shown here is derived from an EMBL/GenBank/DDBJ whole genome shotgun (WGS) entry which is preliminary data.</text>
</comment>
<dbReference type="Proteomes" id="UP000790096">
    <property type="component" value="Unassembled WGS sequence"/>
</dbReference>
<reference evidence="3 4" key="1">
    <citation type="submission" date="2020-04" db="EMBL/GenBank/DDBJ databases">
        <title>Genome sequencing of Rosenbergiella species.</title>
        <authorList>
            <person name="Alvarez-Perez S."/>
            <person name="Lievens B."/>
        </authorList>
    </citation>
    <scope>NUCLEOTIDE SEQUENCE [LARGE SCALE GENOMIC DNA]</scope>
    <source>
        <strain evidence="3 4">S61</strain>
    </source>
</reference>
<sequence>MPFRLSILDKCPRQPEETSQQALQNSLALARLAEQAGFYRYWIAEHHNTPALASPSPEIVLAWLAAQTKTLRLGAGGVMLQRYSPYKVAENFHLLAAIAPGRIDLGVGGRARRGDAFTD</sequence>